<reference evidence="1" key="1">
    <citation type="journal article" date="2015" name="Nature">
        <title>Complex archaea that bridge the gap between prokaryotes and eukaryotes.</title>
        <authorList>
            <person name="Spang A."/>
            <person name="Saw J.H."/>
            <person name="Jorgensen S.L."/>
            <person name="Zaremba-Niedzwiedzka K."/>
            <person name="Martijn J."/>
            <person name="Lind A.E."/>
            <person name="van Eijk R."/>
            <person name="Schleper C."/>
            <person name="Guy L."/>
            <person name="Ettema T.J."/>
        </authorList>
    </citation>
    <scope>NUCLEOTIDE SEQUENCE</scope>
</reference>
<comment type="caution">
    <text evidence="1">The sequence shown here is derived from an EMBL/GenBank/DDBJ whole genome shotgun (WGS) entry which is preliminary data.</text>
</comment>
<proteinExistence type="predicted"/>
<accession>A0A0F9IQG4</accession>
<protein>
    <submittedName>
        <fullName evidence="1">Uncharacterized protein</fullName>
    </submittedName>
</protein>
<dbReference type="AlphaFoldDB" id="A0A0F9IQG4"/>
<name>A0A0F9IQG4_9ZZZZ</name>
<organism evidence="1">
    <name type="scientific">marine sediment metagenome</name>
    <dbReference type="NCBI Taxonomy" id="412755"/>
    <lineage>
        <taxon>unclassified sequences</taxon>
        <taxon>metagenomes</taxon>
        <taxon>ecological metagenomes</taxon>
    </lineage>
</organism>
<dbReference type="EMBL" id="LAZR01011839">
    <property type="protein sequence ID" value="KKM57934.1"/>
    <property type="molecule type" value="Genomic_DNA"/>
</dbReference>
<sequence>MGIVDDGPSQVYVCPHDECDKHFEIHSQFGREGSVSVRGTHGGESMTEVGECGLCHGTLPLTDGSYCSPECADLGAKVRERIFGHRRRILDEPPHHNS</sequence>
<gene>
    <name evidence="1" type="ORF">LCGC14_1550140</name>
</gene>
<evidence type="ECO:0000313" key="1">
    <source>
        <dbReference type="EMBL" id="KKM57934.1"/>
    </source>
</evidence>